<name>A0ABW3PF95_9LACO</name>
<comment type="caution">
    <text evidence="3">The sequence shown here is derived from an EMBL/GenBank/DDBJ whole genome shotgun (WGS) entry which is preliminary data.</text>
</comment>
<dbReference type="EMBL" id="JBHTLH010000005">
    <property type="protein sequence ID" value="MFD1124229.1"/>
    <property type="molecule type" value="Genomic_DNA"/>
</dbReference>
<organism evidence="3 4">
    <name type="scientific">Lentilactobacillus raoultii</name>
    <dbReference type="NCBI Taxonomy" id="1987503"/>
    <lineage>
        <taxon>Bacteria</taxon>
        <taxon>Bacillati</taxon>
        <taxon>Bacillota</taxon>
        <taxon>Bacilli</taxon>
        <taxon>Lactobacillales</taxon>
        <taxon>Lactobacillaceae</taxon>
        <taxon>Lentilactobacillus</taxon>
    </lineage>
</organism>
<gene>
    <name evidence="3" type="ORF">ACFQ22_02470</name>
</gene>
<feature type="coiled-coil region" evidence="1">
    <location>
        <begin position="70"/>
        <end position="97"/>
    </location>
</feature>
<sequence length="129" mass="14837">MDSLKKSANEFNKNSFSFSNINQNDVRIDTPFYDRHNEAIVLYASEVNQKICLTDGGYILDDLEADGMLITQSREKLKILTEQLKAYSVKLNATTQELYIEIDIDSYPVKQNLLIQAMLFANDMFMLPK</sequence>
<dbReference type="RefSeq" id="WP_382389708.1">
    <property type="nucleotide sequence ID" value="NZ_JBHTLH010000005.1"/>
</dbReference>
<reference evidence="4" key="1">
    <citation type="journal article" date="2019" name="Int. J. Syst. Evol. Microbiol.">
        <title>The Global Catalogue of Microorganisms (GCM) 10K type strain sequencing project: providing services to taxonomists for standard genome sequencing and annotation.</title>
        <authorList>
            <consortium name="The Broad Institute Genomics Platform"/>
            <consortium name="The Broad Institute Genome Sequencing Center for Infectious Disease"/>
            <person name="Wu L."/>
            <person name="Ma J."/>
        </authorList>
    </citation>
    <scope>NUCLEOTIDE SEQUENCE [LARGE SCALE GENOMIC DNA]</scope>
    <source>
        <strain evidence="4">CCUG 71848</strain>
    </source>
</reference>
<feature type="domain" description="DUF1828" evidence="2">
    <location>
        <begin position="30"/>
        <end position="119"/>
    </location>
</feature>
<evidence type="ECO:0000313" key="4">
    <source>
        <dbReference type="Proteomes" id="UP001597156"/>
    </source>
</evidence>
<evidence type="ECO:0000256" key="1">
    <source>
        <dbReference type="SAM" id="Coils"/>
    </source>
</evidence>
<keyword evidence="4" id="KW-1185">Reference proteome</keyword>
<proteinExistence type="predicted"/>
<evidence type="ECO:0000259" key="2">
    <source>
        <dbReference type="Pfam" id="PF08861"/>
    </source>
</evidence>
<dbReference type="InterPro" id="IPR014960">
    <property type="entry name" value="DUF1828"/>
</dbReference>
<accession>A0ABW3PF95</accession>
<evidence type="ECO:0000313" key="3">
    <source>
        <dbReference type="EMBL" id="MFD1124229.1"/>
    </source>
</evidence>
<keyword evidence="1" id="KW-0175">Coiled coil</keyword>
<dbReference type="Pfam" id="PF08861">
    <property type="entry name" value="DUF1828"/>
    <property type="match status" value="1"/>
</dbReference>
<dbReference type="Proteomes" id="UP001597156">
    <property type="component" value="Unassembled WGS sequence"/>
</dbReference>
<protein>
    <submittedName>
        <fullName evidence="3">DUF1828 domain-containing protein</fullName>
    </submittedName>
</protein>